<dbReference type="EMBL" id="SFCI01001524">
    <property type="protein sequence ID" value="TFY75558.1"/>
    <property type="molecule type" value="Genomic_DNA"/>
</dbReference>
<feature type="compositionally biased region" description="Polar residues" evidence="1">
    <location>
        <begin position="130"/>
        <end position="161"/>
    </location>
</feature>
<name>A0A4Y9ZPZ5_9AGAM</name>
<feature type="compositionally biased region" description="Basic and acidic residues" evidence="1">
    <location>
        <begin position="186"/>
        <end position="201"/>
    </location>
</feature>
<dbReference type="AlphaFoldDB" id="A0A4Y9ZPZ5"/>
<gene>
    <name evidence="2" type="ORF">EWM64_g8454</name>
</gene>
<organism evidence="2 3">
    <name type="scientific">Hericium alpestre</name>
    <dbReference type="NCBI Taxonomy" id="135208"/>
    <lineage>
        <taxon>Eukaryota</taxon>
        <taxon>Fungi</taxon>
        <taxon>Dikarya</taxon>
        <taxon>Basidiomycota</taxon>
        <taxon>Agaricomycotina</taxon>
        <taxon>Agaricomycetes</taxon>
        <taxon>Russulales</taxon>
        <taxon>Hericiaceae</taxon>
        <taxon>Hericium</taxon>
    </lineage>
</organism>
<accession>A0A4Y9ZPZ5</accession>
<protein>
    <submittedName>
        <fullName evidence="2">Uncharacterized protein</fullName>
    </submittedName>
</protein>
<evidence type="ECO:0000313" key="2">
    <source>
        <dbReference type="EMBL" id="TFY75558.1"/>
    </source>
</evidence>
<proteinExistence type="predicted"/>
<keyword evidence="3" id="KW-1185">Reference proteome</keyword>
<reference evidence="2 3" key="1">
    <citation type="submission" date="2019-02" db="EMBL/GenBank/DDBJ databases">
        <title>Genome sequencing of the rare red list fungi Hericium alpestre (H. flagellum).</title>
        <authorList>
            <person name="Buettner E."/>
            <person name="Kellner H."/>
        </authorList>
    </citation>
    <scope>NUCLEOTIDE SEQUENCE [LARGE SCALE GENOMIC DNA]</scope>
    <source>
        <strain evidence="2 3">DSM 108284</strain>
    </source>
</reference>
<evidence type="ECO:0000313" key="3">
    <source>
        <dbReference type="Proteomes" id="UP000298061"/>
    </source>
</evidence>
<feature type="non-terminal residue" evidence="2">
    <location>
        <position position="352"/>
    </location>
</feature>
<feature type="region of interest" description="Disordered" evidence="1">
    <location>
        <begin position="115"/>
        <end position="216"/>
    </location>
</feature>
<evidence type="ECO:0000256" key="1">
    <source>
        <dbReference type="SAM" id="MobiDB-lite"/>
    </source>
</evidence>
<dbReference type="Proteomes" id="UP000298061">
    <property type="component" value="Unassembled WGS sequence"/>
</dbReference>
<comment type="caution">
    <text evidence="2">The sequence shown here is derived from an EMBL/GenBank/DDBJ whole genome shotgun (WGS) entry which is preliminary data.</text>
</comment>
<sequence length="352" mass="38093">MAFEAYPHSSYQRYAAQRSADAVAYRAQCFVALAPYLTSSREYAPLPARGRAQGSYLPTPPSSATSLVPSPIFPASSIASSASASSTNVPPTVNTIALANASYAWQNGHLSSHSPALPYATRPPPVNPAPASSGQRPVSVQPATRPSPTNPAPTFSGQRSIPVQPVAGPSSTPEVEGHSNARGNAPRKDTRITKLEKRKAVDAFGRPVHPEEPAAQKPCDNTYEMIILNDERPLDCCKGVKKIMRHRRTDKHRREWAAKWGVVVPVLRTYSCHAMACDASFTEDYNMDRHHENCRIYKAEMTLKAEILKAATEAAVAATAKAEARLAADFQLLKDFVSFMTASAAPPHSTLF</sequence>